<organism evidence="2 3">
    <name type="scientific">Phytophthora fragariae</name>
    <dbReference type="NCBI Taxonomy" id="53985"/>
    <lineage>
        <taxon>Eukaryota</taxon>
        <taxon>Sar</taxon>
        <taxon>Stramenopiles</taxon>
        <taxon>Oomycota</taxon>
        <taxon>Peronosporomycetes</taxon>
        <taxon>Peronosporales</taxon>
        <taxon>Peronosporaceae</taxon>
        <taxon>Phytophthora</taxon>
    </lineage>
</organism>
<evidence type="ECO:0000313" key="2">
    <source>
        <dbReference type="EMBL" id="KAE9095562.1"/>
    </source>
</evidence>
<accession>A0A6A3REC3</accession>
<dbReference type="AlphaFoldDB" id="A0A6A3REC3"/>
<proteinExistence type="predicted"/>
<reference evidence="2 3" key="1">
    <citation type="submission" date="2018-08" db="EMBL/GenBank/DDBJ databases">
        <title>Genomic investigation of the strawberry pathogen Phytophthora fragariae indicates pathogenicity is determined by transcriptional variation in three key races.</title>
        <authorList>
            <person name="Adams T.M."/>
            <person name="Armitage A.D."/>
            <person name="Sobczyk M.K."/>
            <person name="Bates H.J."/>
            <person name="Dunwell J.M."/>
            <person name="Nellist C.F."/>
            <person name="Harrison R.J."/>
        </authorList>
    </citation>
    <scope>NUCLEOTIDE SEQUENCE [LARGE SCALE GENOMIC DNA]</scope>
    <source>
        <strain evidence="2 3">NOV-5</strain>
    </source>
</reference>
<evidence type="ECO:0000256" key="1">
    <source>
        <dbReference type="SAM" id="Coils"/>
    </source>
</evidence>
<dbReference type="Proteomes" id="UP000440732">
    <property type="component" value="Unassembled WGS sequence"/>
</dbReference>
<sequence length="207" mass="23468">DATVVTVPEVPAEIAEIATEDTQVVNVVTASGEQQQIVIEGEPEHGEVTIDLVDEHGEVTTEEVKAIETDEGVKLVVPTDDGYVPVVVPEIPEEIQQEIIEEQPVEPLEGNNFMTKDQFRNWISQRYEDKLSELEKEEKMLEDEEAAKASHVKQLEDCIEQAANKFGYYGVYEQPPHYQNAVDWVENDCLANQWQPESPPDHLMLRR</sequence>
<name>A0A6A3REC3_9STRA</name>
<gene>
    <name evidence="2" type="ORF">PF006_g23978</name>
</gene>
<comment type="caution">
    <text evidence="2">The sequence shown here is derived from an EMBL/GenBank/DDBJ whole genome shotgun (WGS) entry which is preliminary data.</text>
</comment>
<keyword evidence="1" id="KW-0175">Coiled coil</keyword>
<dbReference type="EMBL" id="QXGA01002561">
    <property type="protein sequence ID" value="KAE9095562.1"/>
    <property type="molecule type" value="Genomic_DNA"/>
</dbReference>
<evidence type="ECO:0000313" key="3">
    <source>
        <dbReference type="Proteomes" id="UP000440732"/>
    </source>
</evidence>
<protein>
    <submittedName>
        <fullName evidence="2">Uncharacterized protein</fullName>
    </submittedName>
</protein>
<feature type="non-terminal residue" evidence="2">
    <location>
        <position position="1"/>
    </location>
</feature>
<feature type="coiled-coil region" evidence="1">
    <location>
        <begin position="124"/>
        <end position="154"/>
    </location>
</feature>